<comment type="similarity">
    <text evidence="1">Belongs to the DprA/Smf family.</text>
</comment>
<accession>A0A7W5FLW0</accession>
<dbReference type="Proteomes" id="UP000570361">
    <property type="component" value="Unassembled WGS sequence"/>
</dbReference>
<dbReference type="InterPro" id="IPR036388">
    <property type="entry name" value="WH-like_DNA-bd_sf"/>
</dbReference>
<dbReference type="InterPro" id="IPR057666">
    <property type="entry name" value="DrpA_SLOG"/>
</dbReference>
<dbReference type="SUPFAM" id="SSF102405">
    <property type="entry name" value="MCP/YpsA-like"/>
    <property type="match status" value="1"/>
</dbReference>
<dbReference type="InterPro" id="IPR003488">
    <property type="entry name" value="DprA"/>
</dbReference>
<evidence type="ECO:0000313" key="5">
    <source>
        <dbReference type="Proteomes" id="UP000570361"/>
    </source>
</evidence>
<name>A0A7W5FLW0_9BACL</name>
<keyword evidence="5" id="KW-1185">Reference proteome</keyword>
<reference evidence="4 5" key="1">
    <citation type="submission" date="2020-08" db="EMBL/GenBank/DDBJ databases">
        <title>Genomic Encyclopedia of Type Strains, Phase III (KMG-III): the genomes of soil and plant-associated and newly described type strains.</title>
        <authorList>
            <person name="Whitman W."/>
        </authorList>
    </citation>
    <scope>NUCLEOTIDE SEQUENCE [LARGE SCALE GENOMIC DNA]</scope>
    <source>
        <strain evidence="4 5">CECT 5862</strain>
    </source>
</reference>
<dbReference type="NCBIfam" id="TIGR00732">
    <property type="entry name" value="dprA"/>
    <property type="match status" value="1"/>
</dbReference>
<proteinExistence type="inferred from homology"/>
<protein>
    <submittedName>
        <fullName evidence="4">DNA processing protein</fullName>
    </submittedName>
</protein>
<sequence length="373" mass="41177">MKKDIALMKEILVTLHETAGIGWHAIRKAFDVGDWIAYPRYEAEAWLTVGFRPEQAKAAAAMFRSVDFDQRREQMNRLGISVLTPLDSEYPHLLKQIPQPPWVLYAIGRTELLQGPSIAVVGTRGPTAYGRKAALDLSYGLAAKGLVISSGMALGIDRIAHEGALKASKATIAVLGTPVDVIYPPQNRDIYADIRENGLILSELPLGRPFHPGHFPLRNRIIAGISIGTLVIEAAERSGSLITANQALDMNREVFAVPGTISSPKSAGTNKLIREHGAKLVTDAEHIIEEFGWLVESLAERAVRLTPDKEQQAAENMTEEETFIYDLLQDQPRTTDELHELSRYPFGLLHAVLINLSIKRKIEQHPGSLYSVT</sequence>
<evidence type="ECO:0000259" key="2">
    <source>
        <dbReference type="Pfam" id="PF02481"/>
    </source>
</evidence>
<evidence type="ECO:0000259" key="3">
    <source>
        <dbReference type="Pfam" id="PF17782"/>
    </source>
</evidence>
<dbReference type="Pfam" id="PF02481">
    <property type="entry name" value="DNA_processg_A"/>
    <property type="match status" value="1"/>
</dbReference>
<dbReference type="GO" id="GO:0009294">
    <property type="term" value="P:DNA-mediated transformation"/>
    <property type="evidence" value="ECO:0007669"/>
    <property type="project" value="InterPro"/>
</dbReference>
<dbReference type="Gene3D" id="3.40.50.450">
    <property type="match status" value="1"/>
</dbReference>
<dbReference type="Gene3D" id="1.10.10.10">
    <property type="entry name" value="Winged helix-like DNA-binding domain superfamily/Winged helix DNA-binding domain"/>
    <property type="match status" value="1"/>
</dbReference>
<feature type="domain" description="DprA winged helix" evidence="3">
    <location>
        <begin position="310"/>
        <end position="367"/>
    </location>
</feature>
<organism evidence="4 5">
    <name type="scientific">Paenibacillus phyllosphaerae</name>
    <dbReference type="NCBI Taxonomy" id="274593"/>
    <lineage>
        <taxon>Bacteria</taxon>
        <taxon>Bacillati</taxon>
        <taxon>Bacillota</taxon>
        <taxon>Bacilli</taxon>
        <taxon>Bacillales</taxon>
        <taxon>Paenibacillaceae</taxon>
        <taxon>Paenibacillus</taxon>
    </lineage>
</organism>
<dbReference type="InterPro" id="IPR041614">
    <property type="entry name" value="DprA_WH"/>
</dbReference>
<dbReference type="PANTHER" id="PTHR43022">
    <property type="entry name" value="PROTEIN SMF"/>
    <property type="match status" value="1"/>
</dbReference>
<gene>
    <name evidence="4" type="ORF">FHS18_001431</name>
</gene>
<evidence type="ECO:0000313" key="4">
    <source>
        <dbReference type="EMBL" id="MBB3109379.1"/>
    </source>
</evidence>
<dbReference type="EMBL" id="JACHXK010000002">
    <property type="protein sequence ID" value="MBB3109379.1"/>
    <property type="molecule type" value="Genomic_DNA"/>
</dbReference>
<dbReference type="RefSeq" id="WP_183598365.1">
    <property type="nucleotide sequence ID" value="NZ_JACHXK010000002.1"/>
</dbReference>
<evidence type="ECO:0000256" key="1">
    <source>
        <dbReference type="ARBA" id="ARBA00006525"/>
    </source>
</evidence>
<dbReference type="PANTHER" id="PTHR43022:SF1">
    <property type="entry name" value="PROTEIN SMF"/>
    <property type="match status" value="1"/>
</dbReference>
<feature type="domain" description="Smf/DprA SLOG" evidence="2">
    <location>
        <begin position="82"/>
        <end position="291"/>
    </location>
</feature>
<dbReference type="Pfam" id="PF17782">
    <property type="entry name" value="WHD_DprA"/>
    <property type="match status" value="1"/>
</dbReference>
<dbReference type="AlphaFoldDB" id="A0A7W5FLW0"/>
<comment type="caution">
    <text evidence="4">The sequence shown here is derived from an EMBL/GenBank/DDBJ whole genome shotgun (WGS) entry which is preliminary data.</text>
</comment>